<proteinExistence type="predicted"/>
<reference evidence="3" key="1">
    <citation type="submission" date="2016-11" db="EMBL/GenBank/DDBJ databases">
        <authorList>
            <person name="Varghese N."/>
            <person name="Submissions S."/>
        </authorList>
    </citation>
    <scope>NUCLEOTIDE SEQUENCE [LARGE SCALE GENOMIC DNA]</scope>
    <source>
        <strain evidence="3">DSM 22623</strain>
    </source>
</reference>
<accession>A0A1M6IRJ4</accession>
<keyword evidence="1" id="KW-1133">Transmembrane helix</keyword>
<organism evidence="2 3">
    <name type="scientific">Aquimarina spongiae</name>
    <dbReference type="NCBI Taxonomy" id="570521"/>
    <lineage>
        <taxon>Bacteria</taxon>
        <taxon>Pseudomonadati</taxon>
        <taxon>Bacteroidota</taxon>
        <taxon>Flavobacteriia</taxon>
        <taxon>Flavobacteriales</taxon>
        <taxon>Flavobacteriaceae</taxon>
        <taxon>Aquimarina</taxon>
    </lineage>
</organism>
<dbReference type="STRING" id="570521.SAMN04488508_10825"/>
<dbReference type="RefSeq" id="WP_073318788.1">
    <property type="nucleotide sequence ID" value="NZ_FQYP01000008.1"/>
</dbReference>
<dbReference type="EMBL" id="FQYP01000008">
    <property type="protein sequence ID" value="SHJ37007.1"/>
    <property type="molecule type" value="Genomic_DNA"/>
</dbReference>
<keyword evidence="3" id="KW-1185">Reference proteome</keyword>
<sequence length="108" mass="13396">MRVVVNKYLIGRHFVGIALWPFIVVKDSFLKEDESFINHERIHLRQQAELLVLPFYLIYLLEYIVRVIQYRNSQLAYRNISFEREAYENEDDLDYLKKRKLWSFMKYW</sequence>
<gene>
    <name evidence="2" type="ORF">SAMN04488508_10825</name>
</gene>
<keyword evidence="1" id="KW-0472">Membrane</keyword>
<evidence type="ECO:0008006" key="4">
    <source>
        <dbReference type="Google" id="ProtNLM"/>
    </source>
</evidence>
<evidence type="ECO:0000256" key="1">
    <source>
        <dbReference type="SAM" id="Phobius"/>
    </source>
</evidence>
<evidence type="ECO:0000313" key="3">
    <source>
        <dbReference type="Proteomes" id="UP000184432"/>
    </source>
</evidence>
<dbReference type="OrthoDB" id="1027344at2"/>
<evidence type="ECO:0000313" key="2">
    <source>
        <dbReference type="EMBL" id="SHJ37007.1"/>
    </source>
</evidence>
<protein>
    <recommendedName>
        <fullName evidence="4">Peptidase M56 domain-containing protein</fullName>
    </recommendedName>
</protein>
<feature type="transmembrane region" description="Helical" evidence="1">
    <location>
        <begin position="50"/>
        <end position="68"/>
    </location>
</feature>
<name>A0A1M6IRJ4_9FLAO</name>
<dbReference type="AlphaFoldDB" id="A0A1M6IRJ4"/>
<dbReference type="Proteomes" id="UP000184432">
    <property type="component" value="Unassembled WGS sequence"/>
</dbReference>
<keyword evidence="1" id="KW-0812">Transmembrane</keyword>